<dbReference type="InterPro" id="IPR036971">
    <property type="entry name" value="PDEase_catalytic_dom_sf"/>
</dbReference>
<evidence type="ECO:0000256" key="2">
    <source>
        <dbReference type="ARBA" id="ARBA00022801"/>
    </source>
</evidence>
<dbReference type="PANTHER" id="PTHR11347">
    <property type="entry name" value="CYCLIC NUCLEOTIDE PHOSPHODIESTERASE"/>
    <property type="match status" value="1"/>
</dbReference>
<dbReference type="AlphaFoldDB" id="A0A0B6XVB2"/>
<dbReference type="PROSITE" id="PS51845">
    <property type="entry name" value="PDEASE_I_2"/>
    <property type="match status" value="1"/>
</dbReference>
<feature type="non-terminal residue" evidence="4">
    <location>
        <position position="220"/>
    </location>
</feature>
<dbReference type="GO" id="GO:0046872">
    <property type="term" value="F:metal ion binding"/>
    <property type="evidence" value="ECO:0007669"/>
    <property type="project" value="UniProtKB-KW"/>
</dbReference>
<organism evidence="4">
    <name type="scientific">Arion vulgaris</name>
    <dbReference type="NCBI Taxonomy" id="1028688"/>
    <lineage>
        <taxon>Eukaryota</taxon>
        <taxon>Metazoa</taxon>
        <taxon>Spiralia</taxon>
        <taxon>Lophotrochozoa</taxon>
        <taxon>Mollusca</taxon>
        <taxon>Gastropoda</taxon>
        <taxon>Heterobranchia</taxon>
        <taxon>Euthyneura</taxon>
        <taxon>Panpulmonata</taxon>
        <taxon>Eupulmonata</taxon>
        <taxon>Stylommatophora</taxon>
        <taxon>Helicina</taxon>
        <taxon>Arionoidea</taxon>
        <taxon>Arionidae</taxon>
        <taxon>Arion</taxon>
    </lineage>
</organism>
<evidence type="ECO:0000256" key="1">
    <source>
        <dbReference type="ARBA" id="ARBA00022723"/>
    </source>
</evidence>
<reference evidence="4" key="1">
    <citation type="submission" date="2014-12" db="EMBL/GenBank/DDBJ databases">
        <title>Insight into the proteome of Arion vulgaris.</title>
        <authorList>
            <person name="Aradska J."/>
            <person name="Bulat T."/>
            <person name="Smidak R."/>
            <person name="Sarate P."/>
            <person name="Gangsoo J."/>
            <person name="Sialana F."/>
            <person name="Bilban M."/>
            <person name="Lubec G."/>
        </authorList>
    </citation>
    <scope>NUCLEOTIDE SEQUENCE</scope>
    <source>
        <tissue evidence="4">Skin</tissue>
    </source>
</reference>
<name>A0A0B6XVB2_9EUPU</name>
<dbReference type="EMBL" id="HACG01001097">
    <property type="protein sequence ID" value="CEK47962.1"/>
    <property type="molecule type" value="Transcribed_RNA"/>
</dbReference>
<dbReference type="GO" id="GO:0007165">
    <property type="term" value="P:signal transduction"/>
    <property type="evidence" value="ECO:0007669"/>
    <property type="project" value="InterPro"/>
</dbReference>
<evidence type="ECO:0000313" key="4">
    <source>
        <dbReference type="EMBL" id="CEK47962.1"/>
    </source>
</evidence>
<keyword evidence="1" id="KW-0479">Metal-binding</keyword>
<dbReference type="SUPFAM" id="SSF109604">
    <property type="entry name" value="HD-domain/PDEase-like"/>
    <property type="match status" value="1"/>
</dbReference>
<keyword evidence="2" id="KW-0378">Hydrolase</keyword>
<protein>
    <recommendedName>
        <fullName evidence="3">PDEase domain-containing protein</fullName>
    </recommendedName>
</protein>
<dbReference type="Gene3D" id="1.10.1300.10">
    <property type="entry name" value="3'5'-cyclic nucleotide phosphodiesterase, catalytic domain"/>
    <property type="match status" value="1"/>
</dbReference>
<dbReference type="Pfam" id="PF00233">
    <property type="entry name" value="PDEase_I"/>
    <property type="match status" value="1"/>
</dbReference>
<dbReference type="InterPro" id="IPR002073">
    <property type="entry name" value="PDEase_catalytic_dom"/>
</dbReference>
<gene>
    <name evidence="4" type="primary">ORF2763</name>
</gene>
<proteinExistence type="predicted"/>
<accession>A0A0B6XVB2</accession>
<dbReference type="GO" id="GO:0004114">
    <property type="term" value="F:3',5'-cyclic-nucleotide phosphodiesterase activity"/>
    <property type="evidence" value="ECO:0007669"/>
    <property type="project" value="InterPro"/>
</dbReference>
<sequence>KISQQWSRRICQEFFLQGDTERTLNVAVTPLCDRYGNTVANIQNGFIMFVVTPLFKVWDKFIETELSAQMMSHLHYNQSKWKSIMDSGKACAGDSDIWDDMFEDDKLENIDNVQKTDFKDKIIEVITDNDIDVPQRTDKIDRKYAQIGHDEEEGKSEEDDIVENDVNLLYHYQTESEESGRCLSPVSEDSELGVVSTGNIRRYSAPYVVRKDLNFYLGLR</sequence>
<evidence type="ECO:0000259" key="3">
    <source>
        <dbReference type="PROSITE" id="PS51845"/>
    </source>
</evidence>
<feature type="domain" description="PDEase" evidence="3">
    <location>
        <begin position="1"/>
        <end position="88"/>
    </location>
</feature>
<feature type="non-terminal residue" evidence="4">
    <location>
        <position position="1"/>
    </location>
</feature>